<organism evidence="16 17">
    <name type="scientific">Psychrobacter sanguinis</name>
    <dbReference type="NCBI Taxonomy" id="861445"/>
    <lineage>
        <taxon>Bacteria</taxon>
        <taxon>Pseudomonadati</taxon>
        <taxon>Pseudomonadota</taxon>
        <taxon>Gammaproteobacteria</taxon>
        <taxon>Moraxellales</taxon>
        <taxon>Moraxellaceae</taxon>
        <taxon>Psychrobacter</taxon>
    </lineage>
</organism>
<sequence>MANAHQNNPRKEVTYALVGVIGFLLLVLLIALSGYFRPGGQHVVSNESEDTQDTELGAESTSNTDVKPLISVRDEPVETIKVEAIESPKKVELGKMLWFDTRLSKSGTLSCNSCHDLAKGGTDNIPTSVGHNWAEGPINSPTVLNSRYFLAQFWDGRAKDLMDQAGGPIENPIEMASSHEYVEQVLNSIPEYKALFNEAYGSSGDVTIDQVTEAIALFEDTLVTPNSRFDQWLAGDDSAINEQELNGYKLFKDSGCIACHNGATLGGSSFQKFGVFEKYTTQNLSEGRYAVTGKEEDRHVFKVPTLRNIELTYPYFHDGQVDSLAEAVNIMGKIQLNRTYEPQETEDIVAFLKTLTGDQPQITLPKLPPSNENTPKPIPFKRQG</sequence>
<evidence type="ECO:0000256" key="1">
    <source>
        <dbReference type="ARBA" id="ARBA00004418"/>
    </source>
</evidence>
<keyword evidence="4 11" id="KW-0349">Heme</keyword>
<dbReference type="SUPFAM" id="SSF46626">
    <property type="entry name" value="Cytochrome c"/>
    <property type="match status" value="2"/>
</dbReference>
<evidence type="ECO:0000256" key="6">
    <source>
        <dbReference type="ARBA" id="ARBA00022729"/>
    </source>
</evidence>
<feature type="domain" description="Cytochrome c" evidence="15">
    <location>
        <begin position="242"/>
        <end position="356"/>
    </location>
</feature>
<feature type="binding site" description="covalent" evidence="11">
    <location>
        <position position="259"/>
    </location>
    <ligand>
        <name>heme c</name>
        <dbReference type="ChEBI" id="CHEBI:61717"/>
        <label>2</label>
    </ligand>
</feature>
<dbReference type="InterPro" id="IPR051395">
    <property type="entry name" value="Cytochrome_c_Peroxidase/MauG"/>
</dbReference>
<dbReference type="OrthoDB" id="9805202at2"/>
<evidence type="ECO:0000256" key="10">
    <source>
        <dbReference type="ARBA" id="ARBA00023004"/>
    </source>
</evidence>
<feature type="region of interest" description="Disordered" evidence="13">
    <location>
        <begin position="360"/>
        <end position="384"/>
    </location>
</feature>
<feature type="binding site" description="axial binding residue" evidence="12">
    <location>
        <position position="260"/>
    </location>
    <ligand>
        <name>heme c</name>
        <dbReference type="ChEBI" id="CHEBI:61717"/>
        <label>2</label>
    </ligand>
    <ligandPart>
        <name>Fe</name>
        <dbReference type="ChEBI" id="CHEBI:18248"/>
    </ligandPart>
</feature>
<dbReference type="PIRSF" id="PIRSF000294">
    <property type="entry name" value="Cytochrome-c_peroxidase"/>
    <property type="match status" value="1"/>
</dbReference>
<feature type="binding site" description="axial binding residue" evidence="12">
    <location>
        <position position="131"/>
    </location>
    <ligand>
        <name>heme c</name>
        <dbReference type="ChEBI" id="CHEBI:61717"/>
        <label>1</label>
    </ligand>
    <ligandPart>
        <name>Fe</name>
        <dbReference type="ChEBI" id="CHEBI:18248"/>
    </ligandPart>
</feature>
<dbReference type="FunFam" id="1.10.760.10:FF:000004">
    <property type="entry name" value="Cytochrome c peroxidase"/>
    <property type="match status" value="1"/>
</dbReference>
<evidence type="ECO:0000313" key="17">
    <source>
        <dbReference type="Proteomes" id="UP000442109"/>
    </source>
</evidence>
<gene>
    <name evidence="16" type="ORF">GB996_06870</name>
</gene>
<evidence type="ECO:0000256" key="8">
    <source>
        <dbReference type="ARBA" id="ARBA00022982"/>
    </source>
</evidence>
<evidence type="ECO:0000256" key="14">
    <source>
        <dbReference type="SAM" id="Phobius"/>
    </source>
</evidence>
<proteinExistence type="predicted"/>
<feature type="transmembrane region" description="Helical" evidence="14">
    <location>
        <begin position="12"/>
        <end position="36"/>
    </location>
</feature>
<dbReference type="EMBL" id="WFKQ01000005">
    <property type="protein sequence ID" value="MUG32516.1"/>
    <property type="molecule type" value="Genomic_DNA"/>
</dbReference>
<keyword evidence="3" id="KW-0575">Peroxidase</keyword>
<keyword evidence="9" id="KW-0560">Oxidoreductase</keyword>
<feature type="binding site" description="covalent" evidence="11">
    <location>
        <position position="111"/>
    </location>
    <ligand>
        <name>heme c</name>
        <dbReference type="ChEBI" id="CHEBI:61717"/>
        <label>1</label>
    </ligand>
</feature>
<keyword evidence="7" id="KW-0574">Periplasm</keyword>
<evidence type="ECO:0000256" key="3">
    <source>
        <dbReference type="ARBA" id="ARBA00022559"/>
    </source>
</evidence>
<dbReference type="Gene3D" id="1.10.760.10">
    <property type="entry name" value="Cytochrome c-like domain"/>
    <property type="match status" value="2"/>
</dbReference>
<feature type="binding site" description="axial binding residue" evidence="12">
    <location>
        <position position="115"/>
    </location>
    <ligand>
        <name>heme c</name>
        <dbReference type="ChEBI" id="CHEBI:61717"/>
        <label>1</label>
    </ligand>
    <ligandPart>
        <name>Fe</name>
        <dbReference type="ChEBI" id="CHEBI:18248"/>
    </ligandPart>
</feature>
<comment type="subcellular location">
    <subcellularLocation>
        <location evidence="1">Periplasm</location>
    </subcellularLocation>
</comment>
<keyword evidence="17" id="KW-1185">Reference proteome</keyword>
<feature type="binding site" description="covalent" evidence="11">
    <location>
        <position position="114"/>
    </location>
    <ligand>
        <name>heme c</name>
        <dbReference type="ChEBI" id="CHEBI:61717"/>
        <label>1</label>
    </ligand>
</feature>
<dbReference type="GO" id="GO:0046872">
    <property type="term" value="F:metal ion binding"/>
    <property type="evidence" value="ECO:0007669"/>
    <property type="project" value="UniProtKB-KW"/>
</dbReference>
<protein>
    <submittedName>
        <fullName evidence="16">C-type cytochrome</fullName>
    </submittedName>
</protein>
<keyword evidence="14" id="KW-1133">Transmembrane helix</keyword>
<dbReference type="InterPro" id="IPR036909">
    <property type="entry name" value="Cyt_c-like_dom_sf"/>
</dbReference>
<dbReference type="InterPro" id="IPR004852">
    <property type="entry name" value="Di-haem_cyt_c_peroxidsae"/>
</dbReference>
<reference evidence="16 17" key="1">
    <citation type="journal article" date="2019" name="PLoS ONE">
        <title>Pup mortality in New Zealand sea lions (Phocarctos hookeri) at Enderby Island, Auckland Islands, 2013-18.</title>
        <authorList>
            <person name="Michael S.A."/>
            <person name="Hayman D.T.S."/>
            <person name="Gray R."/>
            <person name="Zhang J."/>
            <person name="Rogers L."/>
            <person name="Roe W.D."/>
        </authorList>
    </citation>
    <scope>NUCLEOTIDE SEQUENCE [LARGE SCALE GENOMIC DNA]</scope>
    <source>
        <strain evidence="16 17">SM868</strain>
    </source>
</reference>
<dbReference type="InterPro" id="IPR026259">
    <property type="entry name" value="MauG/Cytc_peroxidase"/>
</dbReference>
<dbReference type="InterPro" id="IPR009056">
    <property type="entry name" value="Cyt_c-like_dom"/>
</dbReference>
<evidence type="ECO:0000313" key="16">
    <source>
        <dbReference type="EMBL" id="MUG32516.1"/>
    </source>
</evidence>
<dbReference type="Proteomes" id="UP000442109">
    <property type="component" value="Unassembled WGS sequence"/>
</dbReference>
<keyword evidence="8" id="KW-0249">Electron transport</keyword>
<dbReference type="GO" id="GO:0042597">
    <property type="term" value="C:periplasmic space"/>
    <property type="evidence" value="ECO:0007669"/>
    <property type="project" value="UniProtKB-SubCell"/>
</dbReference>
<keyword evidence="14" id="KW-0812">Transmembrane</keyword>
<evidence type="ECO:0000256" key="9">
    <source>
        <dbReference type="ARBA" id="ARBA00023002"/>
    </source>
</evidence>
<accession>A0A844M0P9</accession>
<dbReference type="AlphaFoldDB" id="A0A844M0P9"/>
<dbReference type="RefSeq" id="WP_155587231.1">
    <property type="nucleotide sequence ID" value="NZ_WFKQ01000005.1"/>
</dbReference>
<dbReference type="PANTHER" id="PTHR30600:SF7">
    <property type="entry name" value="CYTOCHROME C PEROXIDASE-RELATED"/>
    <property type="match status" value="1"/>
</dbReference>
<evidence type="ECO:0000256" key="12">
    <source>
        <dbReference type="PIRSR" id="PIRSR000294-2"/>
    </source>
</evidence>
<dbReference type="PANTHER" id="PTHR30600">
    <property type="entry name" value="CYTOCHROME C PEROXIDASE-RELATED"/>
    <property type="match status" value="1"/>
</dbReference>
<keyword evidence="5 12" id="KW-0479">Metal-binding</keyword>
<dbReference type="GO" id="GO:0020037">
    <property type="term" value="F:heme binding"/>
    <property type="evidence" value="ECO:0007669"/>
    <property type="project" value="InterPro"/>
</dbReference>
<dbReference type="Pfam" id="PF03150">
    <property type="entry name" value="CCP_MauG"/>
    <property type="match status" value="1"/>
</dbReference>
<evidence type="ECO:0000256" key="7">
    <source>
        <dbReference type="ARBA" id="ARBA00022764"/>
    </source>
</evidence>
<evidence type="ECO:0000256" key="5">
    <source>
        <dbReference type="ARBA" id="ARBA00022723"/>
    </source>
</evidence>
<evidence type="ECO:0000256" key="13">
    <source>
        <dbReference type="SAM" id="MobiDB-lite"/>
    </source>
</evidence>
<evidence type="ECO:0000256" key="2">
    <source>
        <dbReference type="ARBA" id="ARBA00022448"/>
    </source>
</evidence>
<keyword evidence="2" id="KW-0813">Transport</keyword>
<keyword evidence="10 12" id="KW-0408">Iron</keyword>
<dbReference type="Pfam" id="PF00034">
    <property type="entry name" value="Cytochrom_C"/>
    <property type="match status" value="1"/>
</dbReference>
<feature type="binding site" description="axial binding residue" evidence="12">
    <location>
        <position position="331"/>
    </location>
    <ligand>
        <name>heme c</name>
        <dbReference type="ChEBI" id="CHEBI:61717"/>
        <label>2</label>
    </ligand>
    <ligandPart>
        <name>Fe</name>
        <dbReference type="ChEBI" id="CHEBI:18248"/>
    </ligandPart>
</feature>
<keyword evidence="14" id="KW-0472">Membrane</keyword>
<evidence type="ECO:0000256" key="11">
    <source>
        <dbReference type="PIRSR" id="PIRSR000294-1"/>
    </source>
</evidence>
<dbReference type="PROSITE" id="PS51007">
    <property type="entry name" value="CYTC"/>
    <property type="match status" value="1"/>
</dbReference>
<dbReference type="GO" id="GO:0004130">
    <property type="term" value="F:cytochrome-c peroxidase activity"/>
    <property type="evidence" value="ECO:0007669"/>
    <property type="project" value="TreeGrafter"/>
</dbReference>
<feature type="binding site" description="covalent" evidence="11">
    <location>
        <position position="256"/>
    </location>
    <ligand>
        <name>heme c</name>
        <dbReference type="ChEBI" id="CHEBI:61717"/>
        <label>2</label>
    </ligand>
</feature>
<keyword evidence="6" id="KW-0732">Signal</keyword>
<comment type="caution">
    <text evidence="16">The sequence shown here is derived from an EMBL/GenBank/DDBJ whole genome shotgun (WGS) entry which is preliminary data.</text>
</comment>
<evidence type="ECO:0000256" key="4">
    <source>
        <dbReference type="ARBA" id="ARBA00022617"/>
    </source>
</evidence>
<comment type="PTM">
    <text evidence="11">Binds 2 heme groups per subunit.</text>
</comment>
<comment type="cofactor">
    <cofactor evidence="11">
        <name>heme</name>
        <dbReference type="ChEBI" id="CHEBI:30413"/>
    </cofactor>
    <text evidence="11">Binds 2 heme groups.</text>
</comment>
<dbReference type="GO" id="GO:0009055">
    <property type="term" value="F:electron transfer activity"/>
    <property type="evidence" value="ECO:0007669"/>
    <property type="project" value="InterPro"/>
</dbReference>
<name>A0A844M0P9_9GAMM</name>
<evidence type="ECO:0000259" key="15">
    <source>
        <dbReference type="PROSITE" id="PS51007"/>
    </source>
</evidence>